<proteinExistence type="predicted"/>
<name>A0AAV5CXH9_ELECO</name>
<dbReference type="EMBL" id="BQKI01000009">
    <property type="protein sequence ID" value="GJN02602.1"/>
    <property type="molecule type" value="Genomic_DNA"/>
</dbReference>
<feature type="domain" description="Reverse transcriptase zinc-binding" evidence="1">
    <location>
        <begin position="88"/>
        <end position="165"/>
    </location>
</feature>
<reference evidence="2" key="2">
    <citation type="submission" date="2021-12" db="EMBL/GenBank/DDBJ databases">
        <title>Resequencing data analysis of finger millet.</title>
        <authorList>
            <person name="Hatakeyama M."/>
            <person name="Aluri S."/>
            <person name="Balachadran M.T."/>
            <person name="Sivarajan S.R."/>
            <person name="Poveda L."/>
            <person name="Shimizu-Inatsugi R."/>
            <person name="Schlapbach R."/>
            <person name="Sreeman S.M."/>
            <person name="Shimizu K.K."/>
        </authorList>
    </citation>
    <scope>NUCLEOTIDE SEQUENCE</scope>
</reference>
<accession>A0AAV5CXH9</accession>
<keyword evidence="3" id="KW-1185">Reference proteome</keyword>
<sequence length="171" mass="18838">MSALQLPLGAIDKYDGQRRAFLWSGEDTVSGTQCLIAWDAVTRPLEQGGGGLMSVTLQSRTTGAALGNDDDVRCSDLFAPDGSLQTAALYRLVLSTTSPDCNFYKFVWKCRAPQHVRFFGWLMVQGRIQCKSNLLKKNIVDDDNCDVCGATGKDTNHIMFGCSFTDLSRRQ</sequence>
<evidence type="ECO:0000313" key="3">
    <source>
        <dbReference type="Proteomes" id="UP001054889"/>
    </source>
</evidence>
<gene>
    <name evidence="2" type="primary">ga19970</name>
    <name evidence="2" type="ORF">PR202_ga19970</name>
</gene>
<organism evidence="2 3">
    <name type="scientific">Eleusine coracana subsp. coracana</name>
    <dbReference type="NCBI Taxonomy" id="191504"/>
    <lineage>
        <taxon>Eukaryota</taxon>
        <taxon>Viridiplantae</taxon>
        <taxon>Streptophyta</taxon>
        <taxon>Embryophyta</taxon>
        <taxon>Tracheophyta</taxon>
        <taxon>Spermatophyta</taxon>
        <taxon>Magnoliopsida</taxon>
        <taxon>Liliopsida</taxon>
        <taxon>Poales</taxon>
        <taxon>Poaceae</taxon>
        <taxon>PACMAD clade</taxon>
        <taxon>Chloridoideae</taxon>
        <taxon>Cynodonteae</taxon>
        <taxon>Eleusininae</taxon>
        <taxon>Eleusine</taxon>
    </lineage>
</organism>
<protein>
    <recommendedName>
        <fullName evidence="1">Reverse transcriptase zinc-binding domain-containing protein</fullName>
    </recommendedName>
</protein>
<dbReference type="InterPro" id="IPR026960">
    <property type="entry name" value="RVT-Znf"/>
</dbReference>
<evidence type="ECO:0000259" key="1">
    <source>
        <dbReference type="Pfam" id="PF13966"/>
    </source>
</evidence>
<dbReference type="Pfam" id="PF13966">
    <property type="entry name" value="zf-RVT"/>
    <property type="match status" value="1"/>
</dbReference>
<dbReference type="AlphaFoldDB" id="A0AAV5CXH9"/>
<comment type="caution">
    <text evidence="2">The sequence shown here is derived from an EMBL/GenBank/DDBJ whole genome shotgun (WGS) entry which is preliminary data.</text>
</comment>
<reference evidence="2" key="1">
    <citation type="journal article" date="2018" name="DNA Res.">
        <title>Multiple hybrid de novo genome assembly of finger millet, an orphan allotetraploid crop.</title>
        <authorList>
            <person name="Hatakeyama M."/>
            <person name="Aluri S."/>
            <person name="Balachadran M.T."/>
            <person name="Sivarajan S.R."/>
            <person name="Patrignani A."/>
            <person name="Gruter S."/>
            <person name="Poveda L."/>
            <person name="Shimizu-Inatsugi R."/>
            <person name="Baeten J."/>
            <person name="Francoijs K.J."/>
            <person name="Nataraja K.N."/>
            <person name="Reddy Y.A.N."/>
            <person name="Phadnis S."/>
            <person name="Ravikumar R.L."/>
            <person name="Schlapbach R."/>
            <person name="Sreeman S.M."/>
            <person name="Shimizu K.K."/>
        </authorList>
    </citation>
    <scope>NUCLEOTIDE SEQUENCE</scope>
</reference>
<dbReference type="Proteomes" id="UP001054889">
    <property type="component" value="Unassembled WGS sequence"/>
</dbReference>
<evidence type="ECO:0000313" key="2">
    <source>
        <dbReference type="EMBL" id="GJN02602.1"/>
    </source>
</evidence>